<dbReference type="GO" id="GO:0007165">
    <property type="term" value="P:signal transduction"/>
    <property type="evidence" value="ECO:0007669"/>
    <property type="project" value="InterPro"/>
</dbReference>
<organism evidence="2 3">
    <name type="scientific">Desmophyllum pertusum</name>
    <dbReference type="NCBI Taxonomy" id="174260"/>
    <lineage>
        <taxon>Eukaryota</taxon>
        <taxon>Metazoa</taxon>
        <taxon>Cnidaria</taxon>
        <taxon>Anthozoa</taxon>
        <taxon>Hexacorallia</taxon>
        <taxon>Scleractinia</taxon>
        <taxon>Caryophylliina</taxon>
        <taxon>Caryophylliidae</taxon>
        <taxon>Desmophyllum</taxon>
    </lineage>
</organism>
<dbReference type="PROSITE" id="PS50017">
    <property type="entry name" value="DEATH_DOMAIN"/>
    <property type="match status" value="1"/>
</dbReference>
<dbReference type="Proteomes" id="UP001163046">
    <property type="component" value="Unassembled WGS sequence"/>
</dbReference>
<dbReference type="CDD" id="cd01670">
    <property type="entry name" value="Death"/>
    <property type="match status" value="1"/>
</dbReference>
<dbReference type="EMBL" id="MU825409">
    <property type="protein sequence ID" value="KAJ7391055.1"/>
    <property type="molecule type" value="Genomic_DNA"/>
</dbReference>
<feature type="domain" description="Death" evidence="1">
    <location>
        <begin position="83"/>
        <end position="162"/>
    </location>
</feature>
<keyword evidence="3" id="KW-1185">Reference proteome</keyword>
<dbReference type="InterPro" id="IPR000488">
    <property type="entry name" value="Death_dom"/>
</dbReference>
<dbReference type="AlphaFoldDB" id="A0A9X0A0V5"/>
<dbReference type="SMART" id="SM00005">
    <property type="entry name" value="DEATH"/>
    <property type="match status" value="1"/>
</dbReference>
<dbReference type="PANTHER" id="PTHR15077">
    <property type="entry name" value="FAS-ASSOCIATING DEATH DOMAIN-CONTAINING PROTEIN FADD"/>
    <property type="match status" value="1"/>
</dbReference>
<gene>
    <name evidence="2" type="ORF">OS493_021076</name>
</gene>
<name>A0A9X0A0V5_9CNID</name>
<protein>
    <recommendedName>
        <fullName evidence="1">Death domain-containing protein</fullName>
    </recommendedName>
</protein>
<dbReference type="Gene3D" id="1.10.533.10">
    <property type="entry name" value="Death Domain, Fas"/>
    <property type="match status" value="1"/>
</dbReference>
<evidence type="ECO:0000313" key="3">
    <source>
        <dbReference type="Proteomes" id="UP001163046"/>
    </source>
</evidence>
<dbReference type="Pfam" id="PF00531">
    <property type="entry name" value="Death"/>
    <property type="match status" value="1"/>
</dbReference>
<dbReference type="OrthoDB" id="5953486at2759"/>
<evidence type="ECO:0000313" key="2">
    <source>
        <dbReference type="EMBL" id="KAJ7391055.1"/>
    </source>
</evidence>
<proteinExistence type="predicted"/>
<reference evidence="2" key="1">
    <citation type="submission" date="2023-01" db="EMBL/GenBank/DDBJ databases">
        <title>Genome assembly of the deep-sea coral Lophelia pertusa.</title>
        <authorList>
            <person name="Herrera S."/>
            <person name="Cordes E."/>
        </authorList>
    </citation>
    <scope>NUCLEOTIDE SEQUENCE</scope>
    <source>
        <strain evidence="2">USNM1676648</strain>
        <tissue evidence="2">Polyp</tissue>
    </source>
</reference>
<sequence length="172" mass="19351">MKVMVKMMVIPHVMTPVMFPQSRLATMLSALIQQWRQDLCGANSTPVHEFEEIKEWLVKPQNAVSKVPEDSPCFSEQADGCCLALVAKLMANKWKWLGRSLAVPDVTIDNIQTENQSEDERSYQVLKSWCRTKGSKATVHSLMKALQEVGDVEAMEGLDRHLGERHVEGTAI</sequence>
<evidence type="ECO:0000259" key="1">
    <source>
        <dbReference type="PROSITE" id="PS50017"/>
    </source>
</evidence>
<comment type="caution">
    <text evidence="2">The sequence shown here is derived from an EMBL/GenBank/DDBJ whole genome shotgun (WGS) entry which is preliminary data.</text>
</comment>
<dbReference type="SUPFAM" id="SSF47986">
    <property type="entry name" value="DEATH domain"/>
    <property type="match status" value="1"/>
</dbReference>
<accession>A0A9X0A0V5</accession>
<dbReference type="InterPro" id="IPR016729">
    <property type="entry name" value="FADD"/>
</dbReference>
<dbReference type="InterPro" id="IPR011029">
    <property type="entry name" value="DEATH-like_dom_sf"/>
</dbReference>